<feature type="signal peptide" evidence="1">
    <location>
        <begin position="1"/>
        <end position="33"/>
    </location>
</feature>
<name>A0A3P3Y8Q4_PLABS</name>
<dbReference type="Pfam" id="PF02014">
    <property type="entry name" value="Reeler"/>
    <property type="match status" value="1"/>
</dbReference>
<evidence type="ECO:0000259" key="2">
    <source>
        <dbReference type="Pfam" id="PF02014"/>
    </source>
</evidence>
<protein>
    <recommendedName>
        <fullName evidence="2">Reelin domain-containing protein</fullName>
    </recommendedName>
</protein>
<proteinExistence type="predicted"/>
<dbReference type="AlphaFoldDB" id="A0A3P3Y8Q4"/>
<feature type="domain" description="Reelin" evidence="2">
    <location>
        <begin position="63"/>
        <end position="190"/>
    </location>
</feature>
<evidence type="ECO:0000313" key="4">
    <source>
        <dbReference type="Proteomes" id="UP000290189"/>
    </source>
</evidence>
<dbReference type="InterPro" id="IPR002861">
    <property type="entry name" value="Reeler_dom"/>
</dbReference>
<dbReference type="Proteomes" id="UP000290189">
    <property type="component" value="Unassembled WGS sequence"/>
</dbReference>
<accession>A0A3P3Y8Q4</accession>
<gene>
    <name evidence="3" type="ORF">PLBR_LOCUS3766</name>
</gene>
<reference evidence="3 4" key="1">
    <citation type="submission" date="2018-03" db="EMBL/GenBank/DDBJ databases">
        <authorList>
            <person name="Fogelqvist J."/>
        </authorList>
    </citation>
    <scope>NUCLEOTIDE SEQUENCE [LARGE SCALE GENOMIC DNA]</scope>
</reference>
<keyword evidence="3" id="KW-0496">Mitochondrion</keyword>
<keyword evidence="1" id="KW-0732">Signal</keyword>
<organism evidence="3 4">
    <name type="scientific">Plasmodiophora brassicae</name>
    <name type="common">Clubroot disease agent</name>
    <dbReference type="NCBI Taxonomy" id="37360"/>
    <lineage>
        <taxon>Eukaryota</taxon>
        <taxon>Sar</taxon>
        <taxon>Rhizaria</taxon>
        <taxon>Endomyxa</taxon>
        <taxon>Phytomyxea</taxon>
        <taxon>Plasmodiophorida</taxon>
        <taxon>Plasmodiophoridae</taxon>
        <taxon>Plasmodiophora</taxon>
    </lineage>
</organism>
<sequence length="247" mass="25340">MGRHVHRSMRRSWRRSTAFVVALQCCATAVVWGYSTGAGICDIAVASDIQAMITGGMGGPGSAPTQFVNLTFSRTSVPQGGTVMVTATGSFTGGSTFNGILLVSRTGCSTGIGSFSKVTTATGSVIPISSDYSTDYAFVSTSMAKQVACDGSAQSRVTHTSANPKSMPVVFQWAAPSTDTLVEFDVIAVDGTTSNWYKKTGARVLVGSASPTTPSAVCAQPPQKSGTRHVSPGAGLVALLVSVILLA</sequence>
<dbReference type="EMBL" id="OVEO01000006">
    <property type="protein sequence ID" value="SPQ96551.1"/>
    <property type="molecule type" value="Genomic_DNA"/>
</dbReference>
<geneLocation type="mitochondrion" evidence="3"/>
<evidence type="ECO:0000256" key="1">
    <source>
        <dbReference type="SAM" id="SignalP"/>
    </source>
</evidence>
<evidence type="ECO:0000313" key="3">
    <source>
        <dbReference type="EMBL" id="SPQ96551.1"/>
    </source>
</evidence>
<feature type="chain" id="PRO_5018078607" description="Reelin domain-containing protein" evidence="1">
    <location>
        <begin position="34"/>
        <end position="247"/>
    </location>
</feature>